<evidence type="ECO:0000256" key="3">
    <source>
        <dbReference type="ARBA" id="ARBA00022833"/>
    </source>
</evidence>
<dbReference type="Gene3D" id="6.20.210.20">
    <property type="entry name" value="THAP domain"/>
    <property type="match status" value="1"/>
</dbReference>
<dbReference type="SMART" id="SM00980">
    <property type="entry name" value="THAP"/>
    <property type="match status" value="1"/>
</dbReference>
<evidence type="ECO:0000256" key="5">
    <source>
        <dbReference type="PROSITE-ProRule" id="PRU00309"/>
    </source>
</evidence>
<dbReference type="AlphaFoldDB" id="A0AAJ7DSZ4"/>
<dbReference type="SMART" id="SM00692">
    <property type="entry name" value="DM3"/>
    <property type="match status" value="1"/>
</dbReference>
<gene>
    <name evidence="8" type="primary">LOC105360608</name>
</gene>
<protein>
    <submittedName>
        <fullName evidence="8">THAP domain-containing protein 5-like</fullName>
    </submittedName>
</protein>
<evidence type="ECO:0000256" key="1">
    <source>
        <dbReference type="ARBA" id="ARBA00022723"/>
    </source>
</evidence>
<evidence type="ECO:0000256" key="4">
    <source>
        <dbReference type="ARBA" id="ARBA00023125"/>
    </source>
</evidence>
<dbReference type="GO" id="GO:0003677">
    <property type="term" value="F:DNA binding"/>
    <property type="evidence" value="ECO:0007669"/>
    <property type="project" value="UniProtKB-UniRule"/>
</dbReference>
<dbReference type="PANTHER" id="PTHR46927:SF3">
    <property type="entry name" value="THAP-TYPE DOMAIN-CONTAINING PROTEIN"/>
    <property type="match status" value="1"/>
</dbReference>
<dbReference type="RefSeq" id="XP_011495855.1">
    <property type="nucleotide sequence ID" value="XM_011497553.1"/>
</dbReference>
<dbReference type="InterPro" id="IPR052224">
    <property type="entry name" value="THAP_domain_protein"/>
</dbReference>
<keyword evidence="1" id="KW-0479">Metal-binding</keyword>
<dbReference type="InterPro" id="IPR038441">
    <property type="entry name" value="THAP_Znf_sf"/>
</dbReference>
<evidence type="ECO:0000256" key="2">
    <source>
        <dbReference type="ARBA" id="ARBA00022771"/>
    </source>
</evidence>
<feature type="domain" description="THAP-type" evidence="6">
    <location>
        <begin position="1"/>
        <end position="79"/>
    </location>
</feature>
<organism evidence="7 8">
    <name type="scientific">Ceratosolen solmsi marchali</name>
    <dbReference type="NCBI Taxonomy" id="326594"/>
    <lineage>
        <taxon>Eukaryota</taxon>
        <taxon>Metazoa</taxon>
        <taxon>Ecdysozoa</taxon>
        <taxon>Arthropoda</taxon>
        <taxon>Hexapoda</taxon>
        <taxon>Insecta</taxon>
        <taxon>Pterygota</taxon>
        <taxon>Neoptera</taxon>
        <taxon>Endopterygota</taxon>
        <taxon>Hymenoptera</taxon>
        <taxon>Apocrita</taxon>
        <taxon>Proctotrupomorpha</taxon>
        <taxon>Chalcidoidea</taxon>
        <taxon>Agaonidae</taxon>
        <taxon>Agaoninae</taxon>
        <taxon>Ceratosolen</taxon>
    </lineage>
</organism>
<keyword evidence="2 5" id="KW-0863">Zinc-finger</keyword>
<keyword evidence="4 5" id="KW-0238">DNA-binding</keyword>
<dbReference type="SUPFAM" id="SSF57716">
    <property type="entry name" value="Glucocorticoid receptor-like (DNA-binding domain)"/>
    <property type="match status" value="1"/>
</dbReference>
<accession>A0AAJ7DSZ4</accession>
<dbReference type="InterPro" id="IPR006612">
    <property type="entry name" value="THAP_Znf"/>
</dbReference>
<dbReference type="PANTHER" id="PTHR46927">
    <property type="entry name" value="AGAP005574-PA"/>
    <property type="match status" value="1"/>
</dbReference>
<sequence length="465" mass="51576">MPSCCVPTCKNSSAKGYLLKCFPKNDKRRLQWIRNINRSNWSPNHSHRVCEAHFAPSMWEKTRVDGSRKLKYNAVPTIFGDRIVKDHLTIETMGSSDKNIDEDKDAKSLHNNSLKSIVLSNNQTLIKIIPPANSSNSQPTPILLPASTIFGAQSINPTSAIIVNSQGTIVNSHSSPIISGVTSILKPQIKTTNTQSSPMIISTNASILKNQIKAANSKTPIIIPATTSILKSQNTMTSSQLTSMNLTNAIQVKTTNTQPILIPMTTSVLNPEVQTTSSQVTSTIVTNAVIPKVESDAPNSESLSTKNCVNSSINRTELKSVTHLPTLTAKTSGIILNKAQAKKIEDERFDKMDKLLLKQLKLNNALRKKLNLMNHKIHQLIKEQNSDYKAFLADVFTEDQIRALELRHTNPKSITAWSHKTMMKAIKLKEECGIRGYEELLNQNMPLPSIRTISRWCTARNMPIP</sequence>
<dbReference type="GeneID" id="105360608"/>
<name>A0AAJ7DSZ4_9HYME</name>
<keyword evidence="3" id="KW-0862">Zinc</keyword>
<dbReference type="PROSITE" id="PS50950">
    <property type="entry name" value="ZF_THAP"/>
    <property type="match status" value="1"/>
</dbReference>
<dbReference type="KEGG" id="csol:105360608"/>
<dbReference type="GO" id="GO:0008270">
    <property type="term" value="F:zinc ion binding"/>
    <property type="evidence" value="ECO:0007669"/>
    <property type="project" value="UniProtKB-KW"/>
</dbReference>
<dbReference type="Pfam" id="PF05485">
    <property type="entry name" value="THAP"/>
    <property type="match status" value="1"/>
</dbReference>
<reference evidence="8" key="1">
    <citation type="submission" date="2025-08" db="UniProtKB">
        <authorList>
            <consortium name="RefSeq"/>
        </authorList>
    </citation>
    <scope>IDENTIFICATION</scope>
</reference>
<proteinExistence type="predicted"/>
<keyword evidence="7" id="KW-1185">Reference proteome</keyword>
<dbReference type="Proteomes" id="UP000695007">
    <property type="component" value="Unplaced"/>
</dbReference>
<evidence type="ECO:0000313" key="7">
    <source>
        <dbReference type="Proteomes" id="UP000695007"/>
    </source>
</evidence>
<evidence type="ECO:0000313" key="8">
    <source>
        <dbReference type="RefSeq" id="XP_011495855.1"/>
    </source>
</evidence>
<evidence type="ECO:0000259" key="6">
    <source>
        <dbReference type="PROSITE" id="PS50950"/>
    </source>
</evidence>